<name>A0AAU7DBK3_9BACT</name>
<dbReference type="Pfam" id="PF13525">
    <property type="entry name" value="YfiO"/>
    <property type="match status" value="1"/>
</dbReference>
<feature type="compositionally biased region" description="Low complexity" evidence="3">
    <location>
        <begin position="137"/>
        <end position="151"/>
    </location>
</feature>
<dbReference type="EMBL" id="CP121194">
    <property type="protein sequence ID" value="XBH11527.1"/>
    <property type="molecule type" value="Genomic_DNA"/>
</dbReference>
<dbReference type="InterPro" id="IPR039565">
    <property type="entry name" value="BamD-like"/>
</dbReference>
<dbReference type="GO" id="GO:0051301">
    <property type="term" value="P:cell division"/>
    <property type="evidence" value="ECO:0007669"/>
    <property type="project" value="InterPro"/>
</dbReference>
<accession>A0AAU7D0Q3</accession>
<dbReference type="InterPro" id="IPR034706">
    <property type="entry name" value="CpoB"/>
</dbReference>
<dbReference type="HAMAP" id="MF_02066">
    <property type="entry name" value="CpoB"/>
    <property type="match status" value="1"/>
</dbReference>
<feature type="domain" description="Outer membrane lipoprotein BamD-like" evidence="5">
    <location>
        <begin position="201"/>
        <end position="319"/>
    </location>
</feature>
<evidence type="ECO:0000313" key="6">
    <source>
        <dbReference type="EMBL" id="XBH11527.1"/>
    </source>
</evidence>
<sequence>MANEPNKLPFASKSIRLASVALLGTVMIFTPTAFAANRDMIQLQTQVQQLQDAVARLQQTNDERMGVMKDLIQQSADAVNKMSSNMDDLKKQMLEQQTAQGNKVDQVSGQIQSMNDSIDEVKARIGNLEKLLQNIQNQQQSMSAAMQPAPAGGTGQPDNSTPASNAPAEGAPLPAPTTDAGGKPLAGTPLPPSNAGPAAPPADELYKTALGDYMAAKYSLAASEFGDVTKNYPDNPLSGNAFYYQGEIDYRAGRYAEAIKNYDKVIEQYPASNKVPVSRLHKGNALIASKQNAAGVRELRSLIQRFPNSPEAMQARSKLSGMGVAVNPRR</sequence>
<dbReference type="SUPFAM" id="SSF48452">
    <property type="entry name" value="TPR-like"/>
    <property type="match status" value="1"/>
</dbReference>
<dbReference type="InterPro" id="IPR019734">
    <property type="entry name" value="TPR_rpt"/>
</dbReference>
<proteinExistence type="inferred from homology"/>
<feature type="compositionally biased region" description="Pro residues" evidence="3">
    <location>
        <begin position="189"/>
        <end position="200"/>
    </location>
</feature>
<feature type="signal peptide" evidence="4">
    <location>
        <begin position="1"/>
        <end position="35"/>
    </location>
</feature>
<protein>
    <submittedName>
        <fullName evidence="7">Tetratricopeptide repeat protein</fullName>
    </submittedName>
</protein>
<keyword evidence="1 4" id="KW-0732">Signal</keyword>
<evidence type="ECO:0000313" key="7">
    <source>
        <dbReference type="EMBL" id="XBH15010.1"/>
    </source>
</evidence>
<evidence type="ECO:0000259" key="5">
    <source>
        <dbReference type="Pfam" id="PF13525"/>
    </source>
</evidence>
<evidence type="ECO:0000256" key="1">
    <source>
        <dbReference type="ARBA" id="ARBA00022729"/>
    </source>
</evidence>
<organism evidence="7">
    <name type="scientific">Edaphobacter paludis</name>
    <dbReference type="NCBI Taxonomy" id="3035702"/>
    <lineage>
        <taxon>Bacteria</taxon>
        <taxon>Pseudomonadati</taxon>
        <taxon>Acidobacteriota</taxon>
        <taxon>Terriglobia</taxon>
        <taxon>Terriglobales</taxon>
        <taxon>Acidobacteriaceae</taxon>
        <taxon>Edaphobacter</taxon>
    </lineage>
</organism>
<feature type="region of interest" description="Disordered" evidence="3">
    <location>
        <begin position="137"/>
        <end position="203"/>
    </location>
</feature>
<accession>A0AAU7DBK3</accession>
<dbReference type="InterPro" id="IPR011990">
    <property type="entry name" value="TPR-like_helical_dom_sf"/>
</dbReference>
<dbReference type="PROSITE" id="PS50005">
    <property type="entry name" value="TPR"/>
    <property type="match status" value="1"/>
</dbReference>
<gene>
    <name evidence="6" type="ORF">P4G45_07325</name>
    <name evidence="7" type="ORF">P8936_07560</name>
</gene>
<reference evidence="7" key="1">
    <citation type="submission" date="2023-03" db="EMBL/GenBank/DDBJ databases">
        <title>Edaphobacter sp.</title>
        <authorList>
            <person name="Huber K.J."/>
            <person name="Papendorf J."/>
            <person name="Pilke C."/>
            <person name="Bunk B."/>
            <person name="Sproeer C."/>
            <person name="Pester M."/>
        </authorList>
    </citation>
    <scope>NUCLEOTIDE SEQUENCE</scope>
    <source>
        <strain evidence="6">DSM 109919</strain>
        <strain evidence="7">DSM 109920</strain>
    </source>
</reference>
<dbReference type="AlphaFoldDB" id="A0AAU7DBK3"/>
<feature type="chain" id="PRO_5043288624" evidence="4">
    <location>
        <begin position="36"/>
        <end position="330"/>
    </location>
</feature>
<evidence type="ECO:0000256" key="3">
    <source>
        <dbReference type="SAM" id="MobiDB-lite"/>
    </source>
</evidence>
<dbReference type="KEGG" id="epl:P4G45_07325"/>
<dbReference type="SUPFAM" id="SSF58100">
    <property type="entry name" value="Bacterial hemolysins"/>
    <property type="match status" value="1"/>
</dbReference>
<feature type="repeat" description="TPR" evidence="2">
    <location>
        <begin position="239"/>
        <end position="272"/>
    </location>
</feature>
<evidence type="ECO:0000256" key="2">
    <source>
        <dbReference type="PROSITE-ProRule" id="PRU00339"/>
    </source>
</evidence>
<dbReference type="RefSeq" id="WP_348269019.1">
    <property type="nucleotide sequence ID" value="NZ_CP121194.1"/>
</dbReference>
<evidence type="ECO:0000256" key="4">
    <source>
        <dbReference type="SAM" id="SignalP"/>
    </source>
</evidence>
<dbReference type="EMBL" id="CP121195">
    <property type="protein sequence ID" value="XBH15010.1"/>
    <property type="molecule type" value="Genomic_DNA"/>
</dbReference>
<dbReference type="Gene3D" id="1.25.40.10">
    <property type="entry name" value="Tetratricopeptide repeat domain"/>
    <property type="match status" value="1"/>
</dbReference>
<keyword evidence="2" id="KW-0802">TPR repeat</keyword>